<dbReference type="SUPFAM" id="SSF53850">
    <property type="entry name" value="Periplasmic binding protein-like II"/>
    <property type="match status" value="1"/>
</dbReference>
<keyword evidence="5" id="KW-0812">Transmembrane</keyword>
<dbReference type="PANTHER" id="PTHR30419">
    <property type="entry name" value="HTH-TYPE TRANSCRIPTIONAL REGULATOR YBHD"/>
    <property type="match status" value="1"/>
</dbReference>
<dbReference type="EMBL" id="NEVU01000003">
    <property type="protein sequence ID" value="OZI70954.1"/>
    <property type="molecule type" value="Genomic_DNA"/>
</dbReference>
<dbReference type="RefSeq" id="WP_094814171.1">
    <property type="nucleotide sequence ID" value="NZ_NEVU01000003.1"/>
</dbReference>
<dbReference type="Pfam" id="PF00126">
    <property type="entry name" value="HTH_1"/>
    <property type="match status" value="1"/>
</dbReference>
<accession>A0A261V9W7</accession>
<dbReference type="GO" id="GO:0003677">
    <property type="term" value="F:DNA binding"/>
    <property type="evidence" value="ECO:0007669"/>
    <property type="project" value="UniProtKB-KW"/>
</dbReference>
<dbReference type="InterPro" id="IPR036390">
    <property type="entry name" value="WH_DNA-bd_sf"/>
</dbReference>
<dbReference type="SUPFAM" id="SSF46785">
    <property type="entry name" value="Winged helix' DNA-binding domain"/>
    <property type="match status" value="1"/>
</dbReference>
<keyword evidence="5" id="KW-0472">Membrane</keyword>
<reference evidence="8" key="1">
    <citation type="submission" date="2017-05" db="EMBL/GenBank/DDBJ databases">
        <title>Complete and WGS of Bordetella genogroups.</title>
        <authorList>
            <person name="Spilker T."/>
            <person name="Lipuma J."/>
        </authorList>
    </citation>
    <scope>NUCLEOTIDE SEQUENCE [LARGE SCALE GENOMIC DNA]</scope>
    <source>
        <strain evidence="8">AU6712</strain>
    </source>
</reference>
<keyword evidence="2" id="KW-0805">Transcription regulation</keyword>
<dbReference type="PRINTS" id="PR00039">
    <property type="entry name" value="HTHLYSR"/>
</dbReference>
<dbReference type="PROSITE" id="PS50931">
    <property type="entry name" value="HTH_LYSR"/>
    <property type="match status" value="1"/>
</dbReference>
<protein>
    <recommendedName>
        <fullName evidence="6">HTH lysR-type domain-containing protein</fullName>
    </recommendedName>
</protein>
<evidence type="ECO:0000313" key="8">
    <source>
        <dbReference type="Proteomes" id="UP000216429"/>
    </source>
</evidence>
<dbReference type="InterPro" id="IPR000847">
    <property type="entry name" value="LysR_HTH_N"/>
</dbReference>
<dbReference type="InterPro" id="IPR050950">
    <property type="entry name" value="HTH-type_LysR_regulators"/>
</dbReference>
<keyword evidence="3" id="KW-0238">DNA-binding</keyword>
<evidence type="ECO:0000259" key="6">
    <source>
        <dbReference type="PROSITE" id="PS50931"/>
    </source>
</evidence>
<keyword evidence="4" id="KW-0804">Transcription</keyword>
<dbReference type="Pfam" id="PF03466">
    <property type="entry name" value="LysR_substrate"/>
    <property type="match status" value="1"/>
</dbReference>
<dbReference type="GO" id="GO:0003700">
    <property type="term" value="F:DNA-binding transcription factor activity"/>
    <property type="evidence" value="ECO:0007669"/>
    <property type="project" value="InterPro"/>
</dbReference>
<dbReference type="InterPro" id="IPR005119">
    <property type="entry name" value="LysR_subst-bd"/>
</dbReference>
<sequence>MRQTITVRELEGFVSLAEHLNFNLAAEHLHVSQPALTRMVQSAESKLNARLFDRNTRRVDLTASGKELLPIARRILTEFHGSLSDLSEFVAGRRGNISIACLPSVAAAVLPPVISRLQGTHPLVTVTLDPTSAQLMPDMVRDGSVDFAITTPADDEATTSFESLLHEPFVLICSRNDVVARNAATPKEALLKRPLISSGASSSIRQIVDRELAGTGHPIRPKYTVANISVLGAMVSAGLGVSLVPLMALRLMDMTQIHSVPIEPDGLVREIGVLTRKGRSLSSASIHFIASIRAEVDSLRARGALP</sequence>
<dbReference type="InterPro" id="IPR036388">
    <property type="entry name" value="WH-like_DNA-bd_sf"/>
</dbReference>
<keyword evidence="8" id="KW-1185">Reference proteome</keyword>
<organism evidence="7 8">
    <name type="scientific">Bordetella genomosp. 12</name>
    <dbReference type="NCBI Taxonomy" id="463035"/>
    <lineage>
        <taxon>Bacteria</taxon>
        <taxon>Pseudomonadati</taxon>
        <taxon>Pseudomonadota</taxon>
        <taxon>Betaproteobacteria</taxon>
        <taxon>Burkholderiales</taxon>
        <taxon>Alcaligenaceae</taxon>
        <taxon>Bordetella</taxon>
    </lineage>
</organism>
<comment type="caution">
    <text evidence="7">The sequence shown here is derived from an EMBL/GenBank/DDBJ whole genome shotgun (WGS) entry which is preliminary data.</text>
</comment>
<name>A0A261V9W7_9BORD</name>
<dbReference type="Gene3D" id="1.10.10.10">
    <property type="entry name" value="Winged helix-like DNA-binding domain superfamily/Winged helix DNA-binding domain"/>
    <property type="match status" value="1"/>
</dbReference>
<dbReference type="AlphaFoldDB" id="A0A261V9W7"/>
<evidence type="ECO:0000256" key="5">
    <source>
        <dbReference type="SAM" id="Phobius"/>
    </source>
</evidence>
<dbReference type="CDD" id="cd08440">
    <property type="entry name" value="PBP2_LTTR_like_4"/>
    <property type="match status" value="1"/>
</dbReference>
<dbReference type="GO" id="GO:0005829">
    <property type="term" value="C:cytosol"/>
    <property type="evidence" value="ECO:0007669"/>
    <property type="project" value="TreeGrafter"/>
</dbReference>
<dbReference type="Proteomes" id="UP000216429">
    <property type="component" value="Unassembled WGS sequence"/>
</dbReference>
<evidence type="ECO:0000256" key="2">
    <source>
        <dbReference type="ARBA" id="ARBA00023015"/>
    </source>
</evidence>
<comment type="similarity">
    <text evidence="1">Belongs to the LysR transcriptional regulatory family.</text>
</comment>
<evidence type="ECO:0000256" key="4">
    <source>
        <dbReference type="ARBA" id="ARBA00023163"/>
    </source>
</evidence>
<evidence type="ECO:0000313" key="7">
    <source>
        <dbReference type="EMBL" id="OZI70954.1"/>
    </source>
</evidence>
<dbReference type="Gene3D" id="3.40.190.290">
    <property type="match status" value="1"/>
</dbReference>
<keyword evidence="5" id="KW-1133">Transmembrane helix</keyword>
<dbReference type="PANTHER" id="PTHR30419:SF8">
    <property type="entry name" value="NITROGEN ASSIMILATION TRANSCRIPTIONAL ACTIVATOR-RELATED"/>
    <property type="match status" value="1"/>
</dbReference>
<evidence type="ECO:0000256" key="3">
    <source>
        <dbReference type="ARBA" id="ARBA00023125"/>
    </source>
</evidence>
<dbReference type="FunFam" id="1.10.10.10:FF:000001">
    <property type="entry name" value="LysR family transcriptional regulator"/>
    <property type="match status" value="1"/>
</dbReference>
<proteinExistence type="inferred from homology"/>
<feature type="transmembrane region" description="Helical" evidence="5">
    <location>
        <begin position="228"/>
        <end position="249"/>
    </location>
</feature>
<dbReference type="OrthoDB" id="8675247at2"/>
<feature type="domain" description="HTH lysR-type" evidence="6">
    <location>
        <begin position="5"/>
        <end position="62"/>
    </location>
</feature>
<evidence type="ECO:0000256" key="1">
    <source>
        <dbReference type="ARBA" id="ARBA00009437"/>
    </source>
</evidence>
<gene>
    <name evidence="7" type="ORF">CAL22_13730</name>
</gene>